<evidence type="ECO:0000256" key="2">
    <source>
        <dbReference type="ARBA" id="ARBA00001946"/>
    </source>
</evidence>
<keyword evidence="4" id="KW-0378">Hydrolase</keyword>
<dbReference type="InterPro" id="IPR000086">
    <property type="entry name" value="NUDIX_hydrolase_dom"/>
</dbReference>
<comment type="caution">
    <text evidence="9">The sequence shown here is derived from an EMBL/GenBank/DDBJ whole genome shotgun (WGS) entry which is preliminary data.</text>
</comment>
<dbReference type="SUPFAM" id="SSF55811">
    <property type="entry name" value="Nudix"/>
    <property type="match status" value="1"/>
</dbReference>
<dbReference type="NCBIfam" id="NF007980">
    <property type="entry name" value="PRK10707.1"/>
    <property type="match status" value="1"/>
</dbReference>
<reference evidence="9" key="1">
    <citation type="submission" date="2020-03" db="EMBL/GenBank/DDBJ databases">
        <title>Genome of Pelagibius litoralis DSM 21314T.</title>
        <authorList>
            <person name="Wang G."/>
        </authorList>
    </citation>
    <scope>NUCLEOTIDE SEQUENCE</scope>
    <source>
        <strain evidence="9">DSM 21314</strain>
    </source>
</reference>
<dbReference type="Pfam" id="PF00293">
    <property type="entry name" value="NUDIX"/>
    <property type="match status" value="1"/>
</dbReference>
<organism evidence="9 10">
    <name type="scientific">Pelagibius litoralis</name>
    <dbReference type="NCBI Taxonomy" id="374515"/>
    <lineage>
        <taxon>Bacteria</taxon>
        <taxon>Pseudomonadati</taxon>
        <taxon>Pseudomonadota</taxon>
        <taxon>Alphaproteobacteria</taxon>
        <taxon>Rhodospirillales</taxon>
        <taxon>Rhodovibrionaceae</taxon>
        <taxon>Pelagibius</taxon>
    </lineage>
</organism>
<feature type="domain" description="Nudix hydrolase" evidence="8">
    <location>
        <begin position="42"/>
        <end position="178"/>
    </location>
</feature>
<dbReference type="PANTHER" id="PTHR12992:SF11">
    <property type="entry name" value="MITOCHONDRIAL COENZYME A DIPHOSPHATASE NUDT8"/>
    <property type="match status" value="1"/>
</dbReference>
<accession>A0A967F2C9</accession>
<evidence type="ECO:0000256" key="6">
    <source>
        <dbReference type="ARBA" id="ARBA00023211"/>
    </source>
</evidence>
<evidence type="ECO:0000256" key="5">
    <source>
        <dbReference type="ARBA" id="ARBA00022842"/>
    </source>
</evidence>
<dbReference type="GO" id="GO:0010945">
    <property type="term" value="F:coenzyme A diphosphatase activity"/>
    <property type="evidence" value="ECO:0007669"/>
    <property type="project" value="InterPro"/>
</dbReference>
<name>A0A967F2C9_9PROT</name>
<evidence type="ECO:0000256" key="4">
    <source>
        <dbReference type="ARBA" id="ARBA00022801"/>
    </source>
</evidence>
<protein>
    <submittedName>
        <fullName evidence="9">CoA pyrophosphatase</fullName>
    </submittedName>
</protein>
<gene>
    <name evidence="9" type="ORF">HBA54_23930</name>
</gene>
<dbReference type="CDD" id="cd03426">
    <property type="entry name" value="NUDIX_CoAse_Nudt7"/>
    <property type="match status" value="1"/>
</dbReference>
<evidence type="ECO:0000256" key="7">
    <source>
        <dbReference type="SAM" id="MobiDB-lite"/>
    </source>
</evidence>
<proteinExistence type="predicted"/>
<comment type="cofactor">
    <cofactor evidence="2">
        <name>Mg(2+)</name>
        <dbReference type="ChEBI" id="CHEBI:18420"/>
    </cofactor>
</comment>
<keyword evidence="10" id="KW-1185">Reference proteome</keyword>
<dbReference type="AlphaFoldDB" id="A0A967F2C9"/>
<dbReference type="PROSITE" id="PS51462">
    <property type="entry name" value="NUDIX"/>
    <property type="match status" value="1"/>
</dbReference>
<dbReference type="PANTHER" id="PTHR12992">
    <property type="entry name" value="NUDIX HYDROLASE"/>
    <property type="match status" value="1"/>
</dbReference>
<dbReference type="InterPro" id="IPR015797">
    <property type="entry name" value="NUDIX_hydrolase-like_dom_sf"/>
</dbReference>
<comment type="cofactor">
    <cofactor evidence="1">
        <name>Mn(2+)</name>
        <dbReference type="ChEBI" id="CHEBI:29035"/>
    </cofactor>
</comment>
<dbReference type="Gene3D" id="3.90.79.10">
    <property type="entry name" value="Nucleoside Triphosphate Pyrophosphohydrolase"/>
    <property type="match status" value="1"/>
</dbReference>
<feature type="region of interest" description="Disordered" evidence="7">
    <location>
        <begin position="1"/>
        <end position="28"/>
    </location>
</feature>
<evidence type="ECO:0000256" key="3">
    <source>
        <dbReference type="ARBA" id="ARBA00022723"/>
    </source>
</evidence>
<keyword evidence="6" id="KW-0464">Manganese</keyword>
<keyword evidence="3" id="KW-0479">Metal-binding</keyword>
<dbReference type="Proteomes" id="UP000761264">
    <property type="component" value="Unassembled WGS sequence"/>
</dbReference>
<evidence type="ECO:0000313" key="9">
    <source>
        <dbReference type="EMBL" id="NIA71646.1"/>
    </source>
</evidence>
<evidence type="ECO:0000256" key="1">
    <source>
        <dbReference type="ARBA" id="ARBA00001936"/>
    </source>
</evidence>
<keyword evidence="5" id="KW-0460">Magnesium</keyword>
<dbReference type="GO" id="GO:0046872">
    <property type="term" value="F:metal ion binding"/>
    <property type="evidence" value="ECO:0007669"/>
    <property type="project" value="UniProtKB-KW"/>
</dbReference>
<feature type="region of interest" description="Disordered" evidence="7">
    <location>
        <begin position="70"/>
        <end position="89"/>
    </location>
</feature>
<dbReference type="EMBL" id="JAAQPH010000024">
    <property type="protein sequence ID" value="NIA71646.1"/>
    <property type="molecule type" value="Genomic_DNA"/>
</dbReference>
<sequence>MDRLAELPEPSQRAAPESAAALTVPRGDHDLNPDLYDPAGPLRDAAVLVPIIDYGDRLSVLLTRRSEELPDHPGQISFPGGRVDPGDSDAEDAALREAEEEVGLTRDRVRLIGRLDTYVIRTGYCVIPVIGLVAPPLSLQPEAGEVDEIFEVPLTFFLDAANRQTHSRVFHGKTRFFYAYPYGDYFIWGATAGMISNLAEVLRDRDLVTS</sequence>
<dbReference type="InterPro" id="IPR045121">
    <property type="entry name" value="CoAse"/>
</dbReference>
<evidence type="ECO:0000259" key="8">
    <source>
        <dbReference type="PROSITE" id="PS51462"/>
    </source>
</evidence>
<evidence type="ECO:0000313" key="10">
    <source>
        <dbReference type="Proteomes" id="UP000761264"/>
    </source>
</evidence>